<evidence type="ECO:0000313" key="5">
    <source>
        <dbReference type="EMBL" id="KAK7232671.1"/>
    </source>
</evidence>
<feature type="transmembrane region" description="Helical" evidence="2">
    <location>
        <begin position="554"/>
        <end position="576"/>
    </location>
</feature>
<dbReference type="PANTHER" id="PTHR33987:SF1">
    <property type="entry name" value="CALCINEURIN-LIKE METALLO-PHOSPHOESTERASE SUPERFAMILY PROTEIN"/>
    <property type="match status" value="1"/>
</dbReference>
<dbReference type="InterPro" id="IPR018946">
    <property type="entry name" value="PhoD-like_MPP"/>
</dbReference>
<feature type="domain" description="PhoD-like phosphatase metallophosphatase" evidence="4">
    <location>
        <begin position="141"/>
        <end position="423"/>
    </location>
</feature>
<evidence type="ECO:0000256" key="2">
    <source>
        <dbReference type="SAM" id="Phobius"/>
    </source>
</evidence>
<sequence>MSDAQRPSDETTHTPLATHKIELGDVRLTPPSSPRGRPMSPLTPNTPGVSSFNREVDAFLDKHEERLKRHRGARFYCVWATVLWAATMAALGAFFVHSDRTTHSCATTAAPRRAALPRRDATLTKFAWGSCADQMGPQPYWDAVHRYGPDLLILAGDNVYGDCETPGCPELAFAYRNLTTKPSFVGAAAAIPMVFAWDDHDFGLNDGGAANPYLAHAKELFLSFVEAGPRDERRSRPGTYTSYAFGAGDRRVQIVILDTRSFRSDFSLDSNATNATGPYAPRPDGFMLGDLQWQWLEDRLREPAALRLLVSSIQIVADGHAFECWRMIPRERERLYAVLAARRGGAVIGLSGDRHKGGAYRTRDGFREFTASSFTHTTPCDRDPRAVECEDEDEPGPHRLGPMVHVNHFGTVDVDWDRRVASVALRRAETEQGNGHLSVFDDVARNSTWCAGARSSGAREPGRGPGPRGPRALTRRHARGVAAPGSEVVFENINIVGFLARGFAEMRRVASLDKALVAGAGYTLAGGTLLTSLKDRFLERRVLGKVRGARASAFVVKRGSGVAVWFVCCAVCFEVLRFNIGLTLGSIVSFAGISGIALGFATKDLVSNWVGGALLVLTRPFVPGDKIQMTSLDKAVVEQIGWYQCLVRGDDDQFQTVPNSKFLSNKLRAVDGVDPARRFYIFVKALRETDVEIEVEVHFKGSSGLALRERRQAALLKIAEVVRDEGGVRRLQRAPRAARRAAVQGKGAT</sequence>
<protein>
    <submittedName>
        <fullName evidence="5">PhoD-like phosphatase</fullName>
    </submittedName>
</protein>
<keyword evidence="2" id="KW-0472">Membrane</keyword>
<keyword evidence="2" id="KW-0812">Transmembrane</keyword>
<dbReference type="EMBL" id="JBBJCI010000367">
    <property type="protein sequence ID" value="KAK7232671.1"/>
    <property type="molecule type" value="Genomic_DNA"/>
</dbReference>
<feature type="region of interest" description="Disordered" evidence="1">
    <location>
        <begin position="1"/>
        <end position="48"/>
    </location>
</feature>
<dbReference type="InterPro" id="IPR029052">
    <property type="entry name" value="Metallo-depent_PP-like"/>
</dbReference>
<dbReference type="InterPro" id="IPR010920">
    <property type="entry name" value="LSM_dom_sf"/>
</dbReference>
<dbReference type="Gene3D" id="3.60.21.70">
    <property type="entry name" value="PhoD-like phosphatase"/>
    <property type="match status" value="1"/>
</dbReference>
<feature type="transmembrane region" description="Helical" evidence="2">
    <location>
        <begin position="582"/>
        <end position="601"/>
    </location>
</feature>
<dbReference type="CDD" id="cd07389">
    <property type="entry name" value="MPP_PhoD"/>
    <property type="match status" value="1"/>
</dbReference>
<accession>A0ABR1FKS8</accession>
<dbReference type="InterPro" id="IPR006685">
    <property type="entry name" value="MscS_channel_2nd"/>
</dbReference>
<dbReference type="PANTHER" id="PTHR33987">
    <property type="entry name" value="CALCINEURIN-LIKE METALLO-PHOSPHOESTERASE SUPERFAMILY PROTEIN"/>
    <property type="match status" value="1"/>
</dbReference>
<reference evidence="5 6" key="1">
    <citation type="submission" date="2024-03" db="EMBL/GenBank/DDBJ databases">
        <title>Aureococcus anophagefferens CCMP1851 and Kratosvirus quantuckense: Draft genome of a second virus-susceptible host strain in the model system.</title>
        <authorList>
            <person name="Chase E."/>
            <person name="Truchon A.R."/>
            <person name="Schepens W."/>
            <person name="Wilhelm S.W."/>
        </authorList>
    </citation>
    <scope>NUCLEOTIDE SEQUENCE [LARGE SCALE GENOMIC DNA]</scope>
    <source>
        <strain evidence="5 6">CCMP1851</strain>
    </source>
</reference>
<feature type="domain" description="Mechanosensitive ion channel MscS" evidence="3">
    <location>
        <begin position="604"/>
        <end position="666"/>
    </location>
</feature>
<name>A0ABR1FKS8_AURAN</name>
<keyword evidence="2" id="KW-1133">Transmembrane helix</keyword>
<feature type="region of interest" description="Disordered" evidence="1">
    <location>
        <begin position="452"/>
        <end position="477"/>
    </location>
</feature>
<feature type="region of interest" description="Disordered" evidence="1">
    <location>
        <begin position="382"/>
        <end position="404"/>
    </location>
</feature>
<evidence type="ECO:0000313" key="6">
    <source>
        <dbReference type="Proteomes" id="UP001363151"/>
    </source>
</evidence>
<dbReference type="Proteomes" id="UP001363151">
    <property type="component" value="Unassembled WGS sequence"/>
</dbReference>
<dbReference type="InterPro" id="IPR038607">
    <property type="entry name" value="PhoD-like_sf"/>
</dbReference>
<evidence type="ECO:0000259" key="4">
    <source>
        <dbReference type="Pfam" id="PF09423"/>
    </source>
</evidence>
<feature type="compositionally biased region" description="Basic and acidic residues" evidence="1">
    <location>
        <begin position="1"/>
        <end position="12"/>
    </location>
</feature>
<keyword evidence="6" id="KW-1185">Reference proteome</keyword>
<feature type="transmembrane region" description="Helical" evidence="2">
    <location>
        <begin position="515"/>
        <end position="533"/>
    </location>
</feature>
<feature type="transmembrane region" description="Helical" evidence="2">
    <location>
        <begin position="75"/>
        <end position="96"/>
    </location>
</feature>
<dbReference type="Pfam" id="PF09423">
    <property type="entry name" value="PhoD"/>
    <property type="match status" value="1"/>
</dbReference>
<proteinExistence type="predicted"/>
<organism evidence="5 6">
    <name type="scientific">Aureococcus anophagefferens</name>
    <name type="common">Harmful bloom alga</name>
    <dbReference type="NCBI Taxonomy" id="44056"/>
    <lineage>
        <taxon>Eukaryota</taxon>
        <taxon>Sar</taxon>
        <taxon>Stramenopiles</taxon>
        <taxon>Ochrophyta</taxon>
        <taxon>Pelagophyceae</taxon>
        <taxon>Pelagomonadales</taxon>
        <taxon>Pelagomonadaceae</taxon>
        <taxon>Aureococcus</taxon>
    </lineage>
</organism>
<dbReference type="SUPFAM" id="SSF50182">
    <property type="entry name" value="Sm-like ribonucleoproteins"/>
    <property type="match status" value="1"/>
</dbReference>
<dbReference type="Pfam" id="PF00924">
    <property type="entry name" value="MS_channel_2nd"/>
    <property type="match status" value="1"/>
</dbReference>
<evidence type="ECO:0000259" key="3">
    <source>
        <dbReference type="Pfam" id="PF00924"/>
    </source>
</evidence>
<evidence type="ECO:0000256" key="1">
    <source>
        <dbReference type="SAM" id="MobiDB-lite"/>
    </source>
</evidence>
<gene>
    <name evidence="5" type="ORF">SO694_00035336</name>
</gene>
<dbReference type="SUPFAM" id="SSF56300">
    <property type="entry name" value="Metallo-dependent phosphatases"/>
    <property type="match status" value="1"/>
</dbReference>
<comment type="caution">
    <text evidence="5">The sequence shown here is derived from an EMBL/GenBank/DDBJ whole genome shotgun (WGS) entry which is preliminary data.</text>
</comment>
<dbReference type="Gene3D" id="1.10.287.1260">
    <property type="match status" value="1"/>
</dbReference>